<proteinExistence type="predicted"/>
<dbReference type="Pfam" id="PF14004">
    <property type="entry name" value="DUF4227"/>
    <property type="match status" value="1"/>
</dbReference>
<dbReference type="EMBL" id="CP026520">
    <property type="protein sequence ID" value="QAV18244.1"/>
    <property type="molecule type" value="Genomic_DNA"/>
</dbReference>
<sequence>MIVSVHKWLERTKFLILFVTLTYILYRVFALFSVWVEPVDKYRHPSGTSVKVFQQHAIQTEGSESMATRLRLFYWYGE</sequence>
<accession>A0A410WV66</accession>
<organism evidence="3 4">
    <name type="scientific">Paenibacillus chitinolyticus</name>
    <dbReference type="NCBI Taxonomy" id="79263"/>
    <lineage>
        <taxon>Bacteria</taxon>
        <taxon>Bacillati</taxon>
        <taxon>Bacillota</taxon>
        <taxon>Bacilli</taxon>
        <taxon>Bacillales</taxon>
        <taxon>Paenibacillaceae</taxon>
        <taxon>Paenibacillus</taxon>
    </lineage>
</organism>
<dbReference type="EMBL" id="JAMDMJ010000001">
    <property type="protein sequence ID" value="MCY9594510.1"/>
    <property type="molecule type" value="Genomic_DNA"/>
</dbReference>
<dbReference type="Proteomes" id="UP001527202">
    <property type="component" value="Unassembled WGS sequence"/>
</dbReference>
<keyword evidence="1" id="KW-1133">Transmembrane helix</keyword>
<name>A0A410WV66_9BACL</name>
<evidence type="ECO:0000313" key="4">
    <source>
        <dbReference type="Proteomes" id="UP000288943"/>
    </source>
</evidence>
<protein>
    <submittedName>
        <fullName evidence="3">DUF4227 domain-containing protein</fullName>
    </submittedName>
    <submittedName>
        <fullName evidence="2">YqzK family protein</fullName>
    </submittedName>
</protein>
<evidence type="ECO:0000313" key="3">
    <source>
        <dbReference type="EMBL" id="QAV18244.1"/>
    </source>
</evidence>
<dbReference type="RefSeq" id="WP_042228562.1">
    <property type="nucleotide sequence ID" value="NZ_BQWH01000008.1"/>
</dbReference>
<dbReference type="AlphaFoldDB" id="A0A410WV66"/>
<dbReference type="InterPro" id="IPR025321">
    <property type="entry name" value="DUF4227"/>
</dbReference>
<dbReference type="GeneID" id="95375419"/>
<evidence type="ECO:0000313" key="5">
    <source>
        <dbReference type="Proteomes" id="UP001527202"/>
    </source>
</evidence>
<dbReference type="OrthoDB" id="2691647at2"/>
<reference evidence="2 5" key="2">
    <citation type="submission" date="2022-05" db="EMBL/GenBank/DDBJ databases">
        <title>Genome Sequencing of Bee-Associated Microbes.</title>
        <authorList>
            <person name="Dunlap C."/>
        </authorList>
    </citation>
    <scope>NUCLEOTIDE SEQUENCE [LARGE SCALE GENOMIC DNA]</scope>
    <source>
        <strain evidence="2 5">NRRL B-23120</strain>
    </source>
</reference>
<reference evidence="3 4" key="1">
    <citation type="submission" date="2018-01" db="EMBL/GenBank/DDBJ databases">
        <title>The whole genome sequencing and assembly of Paenibacillus chitinolyticus KCCM 41400 strain.</title>
        <authorList>
            <person name="Kim J.-Y."/>
            <person name="Park M.-K."/>
            <person name="Lee Y.-J."/>
            <person name="Yi H."/>
            <person name="Bahn Y.-S."/>
            <person name="Kim J.F."/>
            <person name="Lee D.-W."/>
        </authorList>
    </citation>
    <scope>NUCLEOTIDE SEQUENCE [LARGE SCALE GENOMIC DNA]</scope>
    <source>
        <strain evidence="3 4">KCCM 41400</strain>
    </source>
</reference>
<keyword evidence="1" id="KW-0472">Membrane</keyword>
<dbReference type="KEGG" id="pchi:PC41400_11430"/>
<keyword evidence="1" id="KW-0812">Transmembrane</keyword>
<evidence type="ECO:0000313" key="2">
    <source>
        <dbReference type="EMBL" id="MCY9594510.1"/>
    </source>
</evidence>
<keyword evidence="5" id="KW-1185">Reference proteome</keyword>
<feature type="transmembrane region" description="Helical" evidence="1">
    <location>
        <begin position="14"/>
        <end position="36"/>
    </location>
</feature>
<dbReference type="Proteomes" id="UP000288943">
    <property type="component" value="Chromosome"/>
</dbReference>
<gene>
    <name evidence="2" type="ORF">M5X16_01790</name>
    <name evidence="3" type="ORF">PC41400_11430</name>
</gene>
<evidence type="ECO:0000256" key="1">
    <source>
        <dbReference type="SAM" id="Phobius"/>
    </source>
</evidence>